<feature type="transmembrane region" description="Helical" evidence="8">
    <location>
        <begin position="99"/>
        <end position="119"/>
    </location>
</feature>
<evidence type="ECO:0000256" key="4">
    <source>
        <dbReference type="ARBA" id="ARBA00022692"/>
    </source>
</evidence>
<keyword evidence="6 8" id="KW-0472">Membrane</keyword>
<evidence type="ECO:0000256" key="2">
    <source>
        <dbReference type="ARBA" id="ARBA00022475"/>
    </source>
</evidence>
<reference evidence="10" key="1">
    <citation type="submission" date="2016-11" db="EMBL/GenBank/DDBJ databases">
        <authorList>
            <person name="Varghese N."/>
            <person name="Submissions S."/>
        </authorList>
    </citation>
    <scope>NUCLEOTIDE SEQUENCE [LARGE SCALE GENOMIC DNA]</scope>
    <source>
        <strain evidence="10">DSM 100564</strain>
    </source>
</reference>
<keyword evidence="7" id="KW-0460">Magnesium</keyword>
<feature type="transmembrane region" description="Helical" evidence="8">
    <location>
        <begin position="184"/>
        <end position="201"/>
    </location>
</feature>
<comment type="cofactor">
    <cofactor evidence="7">
        <name>Mg(2+)</name>
        <dbReference type="ChEBI" id="CHEBI:18420"/>
    </cofactor>
</comment>
<evidence type="ECO:0000256" key="5">
    <source>
        <dbReference type="ARBA" id="ARBA00022989"/>
    </source>
</evidence>
<feature type="transmembrane region" description="Helical" evidence="8">
    <location>
        <begin position="298"/>
        <end position="318"/>
    </location>
</feature>
<feature type="transmembrane region" description="Helical" evidence="8">
    <location>
        <begin position="156"/>
        <end position="177"/>
    </location>
</feature>
<evidence type="ECO:0000256" key="8">
    <source>
        <dbReference type="SAM" id="Phobius"/>
    </source>
</evidence>
<dbReference type="GO" id="GO:0009103">
    <property type="term" value="P:lipopolysaccharide biosynthetic process"/>
    <property type="evidence" value="ECO:0007669"/>
    <property type="project" value="TreeGrafter"/>
</dbReference>
<comment type="subcellular location">
    <subcellularLocation>
        <location evidence="1">Cell membrane</location>
        <topology evidence="1">Multi-pass membrane protein</topology>
    </subcellularLocation>
</comment>
<keyword evidence="10" id="KW-1185">Reference proteome</keyword>
<evidence type="ECO:0000256" key="6">
    <source>
        <dbReference type="ARBA" id="ARBA00023136"/>
    </source>
</evidence>
<dbReference type="PANTHER" id="PTHR22926">
    <property type="entry name" value="PHOSPHO-N-ACETYLMURAMOYL-PENTAPEPTIDE-TRANSFERASE"/>
    <property type="match status" value="1"/>
</dbReference>
<feature type="transmembrane region" description="Helical" evidence="8">
    <location>
        <begin position="70"/>
        <end position="87"/>
    </location>
</feature>
<dbReference type="CDD" id="cd06912">
    <property type="entry name" value="GT_MraY_like"/>
    <property type="match status" value="1"/>
</dbReference>
<keyword evidence="3 9" id="KW-0808">Transferase</keyword>
<protein>
    <submittedName>
        <fullName evidence="9">UDP-N-acetylmuramyl pentapeptide phosphotransferase/UDP-N-acetylglucosamine-1-phosphate transferase</fullName>
    </submittedName>
</protein>
<dbReference type="GO" id="GO:0016780">
    <property type="term" value="F:phosphotransferase activity, for other substituted phosphate groups"/>
    <property type="evidence" value="ECO:0007669"/>
    <property type="project" value="InterPro"/>
</dbReference>
<evidence type="ECO:0000256" key="1">
    <source>
        <dbReference type="ARBA" id="ARBA00004651"/>
    </source>
</evidence>
<evidence type="ECO:0000256" key="7">
    <source>
        <dbReference type="PIRSR" id="PIRSR600715-1"/>
    </source>
</evidence>
<dbReference type="GO" id="GO:0044038">
    <property type="term" value="P:cell wall macromolecule biosynthetic process"/>
    <property type="evidence" value="ECO:0007669"/>
    <property type="project" value="TreeGrafter"/>
</dbReference>
<feature type="transmembrane region" description="Helical" evidence="8">
    <location>
        <begin position="324"/>
        <end position="345"/>
    </location>
</feature>
<feature type="transmembrane region" description="Helical" evidence="8">
    <location>
        <begin position="131"/>
        <end position="150"/>
    </location>
</feature>
<keyword evidence="2" id="KW-1003">Cell membrane</keyword>
<feature type="transmembrane region" description="Helical" evidence="8">
    <location>
        <begin position="44"/>
        <end position="63"/>
    </location>
</feature>
<dbReference type="Pfam" id="PF00953">
    <property type="entry name" value="Glycos_transf_4"/>
    <property type="match status" value="1"/>
</dbReference>
<dbReference type="GO" id="GO:0046872">
    <property type="term" value="F:metal ion binding"/>
    <property type="evidence" value="ECO:0007669"/>
    <property type="project" value="UniProtKB-KW"/>
</dbReference>
<dbReference type="GO" id="GO:0005886">
    <property type="term" value="C:plasma membrane"/>
    <property type="evidence" value="ECO:0007669"/>
    <property type="project" value="UniProtKB-SubCell"/>
</dbReference>
<dbReference type="AlphaFoldDB" id="A0A1M6SFQ4"/>
<accession>A0A1M6SFQ4</accession>
<feature type="binding site" evidence="7">
    <location>
        <position position="152"/>
    </location>
    <ligand>
        <name>Mg(2+)</name>
        <dbReference type="ChEBI" id="CHEBI:18420"/>
    </ligand>
</feature>
<dbReference type="Proteomes" id="UP000183982">
    <property type="component" value="Unassembled WGS sequence"/>
</dbReference>
<dbReference type="PANTHER" id="PTHR22926:SF3">
    <property type="entry name" value="UNDECAPRENYL-PHOSPHATE ALPHA-N-ACETYLGLUCOSAMINYL 1-PHOSPHATE TRANSFERASE"/>
    <property type="match status" value="1"/>
</dbReference>
<proteinExistence type="predicted"/>
<evidence type="ECO:0000313" key="9">
    <source>
        <dbReference type="EMBL" id="SHK43536.1"/>
    </source>
</evidence>
<gene>
    <name evidence="9" type="ORF">SAMN05444000_12920</name>
</gene>
<keyword evidence="4 8" id="KW-0812">Transmembrane</keyword>
<dbReference type="InterPro" id="IPR000715">
    <property type="entry name" value="Glycosyl_transferase_4"/>
</dbReference>
<feature type="transmembrane region" description="Helical" evidence="8">
    <location>
        <begin position="221"/>
        <end position="250"/>
    </location>
</feature>
<dbReference type="GO" id="GO:0071555">
    <property type="term" value="P:cell wall organization"/>
    <property type="evidence" value="ECO:0007669"/>
    <property type="project" value="TreeGrafter"/>
</dbReference>
<dbReference type="EMBL" id="FQZQ01000029">
    <property type="protein sequence ID" value="SHK43536.1"/>
    <property type="molecule type" value="Genomic_DNA"/>
</dbReference>
<evidence type="ECO:0000313" key="10">
    <source>
        <dbReference type="Proteomes" id="UP000183982"/>
    </source>
</evidence>
<keyword evidence="5 8" id="KW-1133">Transmembrane helix</keyword>
<organism evidence="9 10">
    <name type="scientific">Shimia gijangensis</name>
    <dbReference type="NCBI Taxonomy" id="1470563"/>
    <lineage>
        <taxon>Bacteria</taxon>
        <taxon>Pseudomonadati</taxon>
        <taxon>Pseudomonadota</taxon>
        <taxon>Alphaproteobacteria</taxon>
        <taxon>Rhodobacterales</taxon>
        <taxon>Roseobacteraceae</taxon>
    </lineage>
</organism>
<keyword evidence="7" id="KW-0479">Metal-binding</keyword>
<evidence type="ECO:0000256" key="3">
    <source>
        <dbReference type="ARBA" id="ARBA00022679"/>
    </source>
</evidence>
<name>A0A1M6SFQ4_9RHOB</name>
<dbReference type="STRING" id="1470563.SAMN05444000_12920"/>
<feature type="binding site" evidence="7">
    <location>
        <position position="212"/>
    </location>
    <ligand>
        <name>Mg(2+)</name>
        <dbReference type="ChEBI" id="CHEBI:18420"/>
    </ligand>
</feature>
<dbReference type="OrthoDB" id="9783652at2"/>
<sequence>MLGAFVMSLIVGALFVRFRPALERLTKVRNDHLAVQASHTGNPLRLGGLAAIFGFVFGVTLLLMHSSTTYSLYLLMSLIPAFFAGLYEDLGHGVSAGRRFLASGLSSAAAVMLLGLWVWRGDLPVLDAVMGFIPVGICITIFFGACYSHAVNLIDGMNGLAATVIIFSSFGIASIAAQSNLHEITDLALLLCAATFGFQLLNWPSAKLFLGDAGAYGLGHILAWLGVSIVALASDVAIPAVMLVLFYPIFDTVHTVLRRLRARKNITAPDRMHLHQKIRRGLEIVWIGQNRRHISNPLTTIFLLPMTAAPVAAGVVLWDQPVAAWSFLVVFSAVFGGTHLIVTALARRYRKQAPVCSAN</sequence>